<feature type="transmembrane region" description="Helical" evidence="7">
    <location>
        <begin position="212"/>
        <end position="234"/>
    </location>
</feature>
<organism evidence="9 10">
    <name type="scientific">Shewanella algae</name>
    <dbReference type="NCBI Taxonomy" id="38313"/>
    <lineage>
        <taxon>Bacteria</taxon>
        <taxon>Pseudomonadati</taxon>
        <taxon>Pseudomonadota</taxon>
        <taxon>Gammaproteobacteria</taxon>
        <taxon>Alteromonadales</taxon>
        <taxon>Shewanellaceae</taxon>
        <taxon>Shewanella</taxon>
    </lineage>
</organism>
<dbReference type="InterPro" id="IPR017900">
    <property type="entry name" value="4Fe4S_Fe_S_CS"/>
</dbReference>
<keyword evidence="6 7" id="KW-0472">Membrane</keyword>
<accession>A0AAD1KCX3</accession>
<evidence type="ECO:0000259" key="8">
    <source>
        <dbReference type="PROSITE" id="PS51379"/>
    </source>
</evidence>
<feature type="transmembrane region" description="Helical" evidence="7">
    <location>
        <begin position="40"/>
        <end position="68"/>
    </location>
</feature>
<reference evidence="9" key="1">
    <citation type="submission" date="2021-05" db="EMBL/GenBank/DDBJ databases">
        <title>Molecular characterization for Shewanella algae harboring chromosomal blaOXA-55-like strains isolated from clinical and environment sample.</title>
        <authorList>
            <person name="Ohama Y."/>
            <person name="Aoki K."/>
            <person name="Harada S."/>
            <person name="Moriya K."/>
            <person name="Ishii Y."/>
            <person name="Tateda K."/>
        </authorList>
    </citation>
    <scope>NUCLEOTIDE SEQUENCE</scope>
    <source>
        <strain evidence="9">TUM17379</strain>
    </source>
</reference>
<sequence length="410" mass="45307">MLAYILMTLTESLTLMLALLYGVSQLWWSGRRFGAGLTLLLILTALLISSSPMLLLATLTAVGSLALLQQLRPGLLQSEPRINNLRSGCQHLLALSLFLVAIQYTINSLMLKAGVTPWIGRPDVVDAFLPIAGGIELKAIATLGLWDQTHPAAAVMLAVVLLTGLLCKRAFCGWACPLGLAGEYLYRLRKRFIKREFMPPAWLDWPLRMLKYLLLAALLYIVLGMPSMGIPGYLESNYHKIADLKMALFFITPGLITLACFGLILAIVAWRRQGFCRYLCPYGALLGLLSFLSPLKIRRAPEHCLIESKGMKCDKCTRACPAGIIVHTKNTVHSDECQACMRCVAACPKKAALGFGLSRHHFWSAKSVMLLVLGLLFLLPLIAYTSGFWESQTPDAVRMQLLQMIDYVGH</sequence>
<evidence type="ECO:0000256" key="1">
    <source>
        <dbReference type="ARBA" id="ARBA00004236"/>
    </source>
</evidence>
<name>A0AAD1KCX3_9GAMM</name>
<dbReference type="SUPFAM" id="SSF54862">
    <property type="entry name" value="4Fe-4S ferredoxins"/>
    <property type="match status" value="1"/>
</dbReference>
<evidence type="ECO:0000256" key="5">
    <source>
        <dbReference type="ARBA" id="ARBA00023014"/>
    </source>
</evidence>
<dbReference type="GO" id="GO:0046872">
    <property type="term" value="F:metal ion binding"/>
    <property type="evidence" value="ECO:0007669"/>
    <property type="project" value="UniProtKB-KW"/>
</dbReference>
<keyword evidence="7" id="KW-1133">Transmembrane helix</keyword>
<protein>
    <submittedName>
        <fullName evidence="9">Iron-sulfur cluster-binding protein</fullName>
    </submittedName>
</protein>
<keyword evidence="5" id="KW-0411">Iron-sulfur</keyword>
<feature type="transmembrane region" description="Helical" evidence="7">
    <location>
        <begin position="368"/>
        <end position="389"/>
    </location>
</feature>
<dbReference type="PANTHER" id="PTHR30224">
    <property type="entry name" value="ELECTRON TRANSPORT PROTEIN"/>
    <property type="match status" value="1"/>
</dbReference>
<feature type="domain" description="4Fe-4S ferredoxin-type" evidence="8">
    <location>
        <begin position="328"/>
        <end position="358"/>
    </location>
</feature>
<feature type="transmembrane region" description="Helical" evidence="7">
    <location>
        <begin position="246"/>
        <end position="270"/>
    </location>
</feature>
<dbReference type="PANTHER" id="PTHR30224:SF4">
    <property type="entry name" value="ELECTRON TRANSPORT PROTEIN YCCM-RELATED"/>
    <property type="match status" value="1"/>
</dbReference>
<evidence type="ECO:0000313" key="9">
    <source>
        <dbReference type="EMBL" id="BCV46974.1"/>
    </source>
</evidence>
<dbReference type="EMBL" id="AP024613">
    <property type="protein sequence ID" value="BCV46974.1"/>
    <property type="molecule type" value="Genomic_DNA"/>
</dbReference>
<keyword evidence="4" id="KW-0408">Iron</keyword>
<feature type="transmembrane region" description="Helical" evidence="7">
    <location>
        <begin position="12"/>
        <end position="28"/>
    </location>
</feature>
<dbReference type="InterPro" id="IPR052378">
    <property type="entry name" value="NosR_regulator"/>
</dbReference>
<dbReference type="InterPro" id="IPR017896">
    <property type="entry name" value="4Fe4S_Fe-S-bd"/>
</dbReference>
<evidence type="ECO:0000256" key="7">
    <source>
        <dbReference type="SAM" id="Phobius"/>
    </source>
</evidence>
<gene>
    <name evidence="9" type="ORF">TUM17379_39920</name>
</gene>
<dbReference type="AlphaFoldDB" id="A0AAD1KCX3"/>
<dbReference type="GO" id="GO:0005886">
    <property type="term" value="C:plasma membrane"/>
    <property type="evidence" value="ECO:0007669"/>
    <property type="project" value="UniProtKB-SubCell"/>
</dbReference>
<evidence type="ECO:0000256" key="6">
    <source>
        <dbReference type="ARBA" id="ARBA00023136"/>
    </source>
</evidence>
<evidence type="ECO:0000256" key="2">
    <source>
        <dbReference type="ARBA" id="ARBA00022475"/>
    </source>
</evidence>
<evidence type="ECO:0000313" key="10">
    <source>
        <dbReference type="Proteomes" id="UP000825078"/>
    </source>
</evidence>
<keyword evidence="7" id="KW-0812">Transmembrane</keyword>
<proteinExistence type="predicted"/>
<evidence type="ECO:0000256" key="4">
    <source>
        <dbReference type="ARBA" id="ARBA00023004"/>
    </source>
</evidence>
<feature type="transmembrane region" description="Helical" evidence="7">
    <location>
        <begin position="89"/>
        <end position="106"/>
    </location>
</feature>
<dbReference type="Gene3D" id="3.30.70.20">
    <property type="match status" value="1"/>
</dbReference>
<dbReference type="Pfam" id="PF13237">
    <property type="entry name" value="Fer4_10"/>
    <property type="match status" value="1"/>
</dbReference>
<comment type="subcellular location">
    <subcellularLocation>
        <location evidence="1">Cell membrane</location>
    </subcellularLocation>
</comment>
<dbReference type="GO" id="GO:0051536">
    <property type="term" value="F:iron-sulfur cluster binding"/>
    <property type="evidence" value="ECO:0007669"/>
    <property type="project" value="UniProtKB-KW"/>
</dbReference>
<dbReference type="Pfam" id="PF12801">
    <property type="entry name" value="Fer4_5"/>
    <property type="match status" value="2"/>
</dbReference>
<dbReference type="PROSITE" id="PS00198">
    <property type="entry name" value="4FE4S_FER_1"/>
    <property type="match status" value="1"/>
</dbReference>
<keyword evidence="2" id="KW-1003">Cell membrane</keyword>
<evidence type="ECO:0000256" key="3">
    <source>
        <dbReference type="ARBA" id="ARBA00022723"/>
    </source>
</evidence>
<dbReference type="PROSITE" id="PS51379">
    <property type="entry name" value="4FE4S_FER_2"/>
    <property type="match status" value="1"/>
</dbReference>
<keyword evidence="3" id="KW-0479">Metal-binding</keyword>
<dbReference type="Proteomes" id="UP000825078">
    <property type="component" value="Chromosome"/>
</dbReference>